<dbReference type="AlphaFoldDB" id="A0AAW9K1G5"/>
<evidence type="ECO:0000313" key="2">
    <source>
        <dbReference type="Proteomes" id="UP001290462"/>
    </source>
</evidence>
<sequence length="121" mass="13685">MSQNSNGFADMADRMGKLATVTEEVTLESLTMAAEFYLEKLIPNIPKSLIRKKHAADHVKVIVEDKQVKVVFEDTAFYWRFPENGTVNQPAQHFASGTFEQHKGNIENLMAKKVIEAMEGR</sequence>
<reference evidence="1" key="1">
    <citation type="submission" date="2023-08" db="EMBL/GenBank/DDBJ databases">
        <title>Genomic characterization of piscicolin 126 produced by Carnobacterium maltaromaticum CM22 strain isolated from salmon (Salmo salar).</title>
        <authorList>
            <person name="Gonzalez-Gragera E."/>
            <person name="Garcia-Lopez J.D."/>
            <person name="Teso-Perez C."/>
            <person name="Gimenez-Hernandez I."/>
            <person name="Peralta-Sanchez J.M."/>
            <person name="Valdivia E."/>
            <person name="Montalban-Lopez M."/>
            <person name="Martin-Platero A.M."/>
            <person name="Banos A."/>
            <person name="Martinez-Bueno M."/>
        </authorList>
    </citation>
    <scope>NUCLEOTIDE SEQUENCE</scope>
    <source>
        <strain evidence="1">CM22</strain>
    </source>
</reference>
<name>A0AAW9K1G5_CARML</name>
<proteinExistence type="predicted"/>
<dbReference type="InterPro" id="IPR010064">
    <property type="entry name" value="HK97-gp10_tail"/>
</dbReference>
<dbReference type="Proteomes" id="UP001290462">
    <property type="component" value="Unassembled WGS sequence"/>
</dbReference>
<dbReference type="EMBL" id="JAVBVO010000003">
    <property type="protein sequence ID" value="MDZ5758701.1"/>
    <property type="molecule type" value="Genomic_DNA"/>
</dbReference>
<comment type="caution">
    <text evidence="1">The sequence shown here is derived from an EMBL/GenBank/DDBJ whole genome shotgun (WGS) entry which is preliminary data.</text>
</comment>
<evidence type="ECO:0000313" key="1">
    <source>
        <dbReference type="EMBL" id="MDZ5758701.1"/>
    </source>
</evidence>
<dbReference type="Pfam" id="PF04883">
    <property type="entry name" value="HK97-gp10_like"/>
    <property type="match status" value="1"/>
</dbReference>
<organism evidence="1 2">
    <name type="scientific">Carnobacterium maltaromaticum</name>
    <name type="common">Carnobacterium piscicola</name>
    <dbReference type="NCBI Taxonomy" id="2751"/>
    <lineage>
        <taxon>Bacteria</taxon>
        <taxon>Bacillati</taxon>
        <taxon>Bacillota</taxon>
        <taxon>Bacilli</taxon>
        <taxon>Lactobacillales</taxon>
        <taxon>Carnobacteriaceae</taxon>
        <taxon>Carnobacterium</taxon>
    </lineage>
</organism>
<dbReference type="NCBIfam" id="TIGR01725">
    <property type="entry name" value="phge_HK97_gp10"/>
    <property type="match status" value="1"/>
</dbReference>
<gene>
    <name evidence="1" type="ORF">RAK27_08550</name>
</gene>
<protein>
    <submittedName>
        <fullName evidence="1">HK97 gp10 family phage protein</fullName>
    </submittedName>
</protein>
<dbReference type="RefSeq" id="WP_322808872.1">
    <property type="nucleotide sequence ID" value="NZ_JAVBVO010000003.1"/>
</dbReference>
<accession>A0AAW9K1G5</accession>